<feature type="region of interest" description="Disordered" evidence="2">
    <location>
        <begin position="395"/>
        <end position="425"/>
    </location>
</feature>
<keyword evidence="1" id="KW-0175">Coiled coil</keyword>
<evidence type="ECO:0000256" key="2">
    <source>
        <dbReference type="SAM" id="MobiDB-lite"/>
    </source>
</evidence>
<proteinExistence type="predicted"/>
<dbReference type="OrthoDB" id="6265577at2759"/>
<gene>
    <name evidence="3" type="ORF">T265_12659</name>
</gene>
<feature type="compositionally biased region" description="Basic and acidic residues" evidence="2">
    <location>
        <begin position="260"/>
        <end position="271"/>
    </location>
</feature>
<keyword evidence="4" id="KW-1185">Reference proteome</keyword>
<feature type="compositionally biased region" description="Polar residues" evidence="2">
    <location>
        <begin position="220"/>
        <end position="241"/>
    </location>
</feature>
<dbReference type="EMBL" id="KL596627">
    <property type="protein sequence ID" value="KER33200.1"/>
    <property type="molecule type" value="Genomic_DNA"/>
</dbReference>
<reference evidence="3 4" key="1">
    <citation type="submission" date="2013-11" db="EMBL/GenBank/DDBJ databases">
        <title>Opisthorchis viverrini - life in the bile duct.</title>
        <authorList>
            <person name="Young N.D."/>
            <person name="Nagarajan N."/>
            <person name="Lin S.J."/>
            <person name="Korhonen P.K."/>
            <person name="Jex A.R."/>
            <person name="Hall R.S."/>
            <person name="Safavi-Hemami H."/>
            <person name="Kaewkong W."/>
            <person name="Bertrand D."/>
            <person name="Gao S."/>
            <person name="Seet Q."/>
            <person name="Wongkham S."/>
            <person name="Teh B.T."/>
            <person name="Wongkham C."/>
            <person name="Intapan P.M."/>
            <person name="Maleewong W."/>
            <person name="Yang X."/>
            <person name="Hu M."/>
            <person name="Wang Z."/>
            <person name="Hofmann A."/>
            <person name="Sternberg P.W."/>
            <person name="Tan P."/>
            <person name="Wang J."/>
            <person name="Gasser R.B."/>
        </authorList>
    </citation>
    <scope>NUCLEOTIDE SEQUENCE [LARGE SCALE GENOMIC DNA]</scope>
</reference>
<dbReference type="CTD" id="20326827"/>
<evidence type="ECO:0000313" key="3">
    <source>
        <dbReference type="EMBL" id="KER33200.1"/>
    </source>
</evidence>
<feature type="region of interest" description="Disordered" evidence="2">
    <location>
        <begin position="214"/>
        <end position="271"/>
    </location>
</feature>
<dbReference type="RefSeq" id="XP_009163105.1">
    <property type="nucleotide sequence ID" value="XM_009164841.1"/>
</dbReference>
<feature type="non-terminal residue" evidence="3">
    <location>
        <position position="1"/>
    </location>
</feature>
<organism evidence="3 4">
    <name type="scientific">Opisthorchis viverrini</name>
    <name type="common">Southeast Asian liver fluke</name>
    <dbReference type="NCBI Taxonomy" id="6198"/>
    <lineage>
        <taxon>Eukaryota</taxon>
        <taxon>Metazoa</taxon>
        <taxon>Spiralia</taxon>
        <taxon>Lophotrochozoa</taxon>
        <taxon>Platyhelminthes</taxon>
        <taxon>Trematoda</taxon>
        <taxon>Digenea</taxon>
        <taxon>Opisthorchiida</taxon>
        <taxon>Opisthorchiata</taxon>
        <taxon>Opisthorchiidae</taxon>
        <taxon>Opisthorchis</taxon>
    </lineage>
</organism>
<evidence type="ECO:0000313" key="4">
    <source>
        <dbReference type="Proteomes" id="UP000054324"/>
    </source>
</evidence>
<dbReference type="PANTHER" id="PTHR21549">
    <property type="entry name" value="MUTATED IN BLADDER CANCER 1"/>
    <property type="match status" value="1"/>
</dbReference>
<sequence>DSSRVQDILRQIEDVIRGFRKDATDIAEALQHEETDLWQACLLSEKRIASWNEEDSAKALENNTARTIHRSRSVPWLDVTKDLTPEVVEYEHFLESTGGRFGGWTDKEHAIFLKFFNRPATTSVSKSGDSVKEEDKQSGCAVDSGSAEKRRQFGDATISSQIDNTGEDKQLSRVLILHRKVSLLIGTKSPEEVLAHEAWWKRLRELEKSKRQAIQKWRTSKQTATASDNKDSSAQSNTVTPMTKAEMEAKRTAVEQWRQQQEKQRKQKKEAEIAEEINNAEKQKQLVQQHREESKKKISEYQTAKDLRELQMACHLAEQAEEERIIVRQRLNESADRIISRNQSLSNRQRARKESLKQTQLAPKSKQCKIVDKQVYAERDFQRLTQLTDSWKQRLEAPREPCSIQTGLNPESRPIRMKPQWMRKD</sequence>
<name>A0A075ABL3_OPIVI</name>
<feature type="region of interest" description="Disordered" evidence="2">
    <location>
        <begin position="121"/>
        <end position="152"/>
    </location>
</feature>
<dbReference type="AlphaFoldDB" id="A0A075ABL3"/>
<accession>A0A075ABL3</accession>
<dbReference type="PANTHER" id="PTHR21549:SF0">
    <property type="entry name" value="COILED-COIL DOMAIN-CONTAINING PROTEIN 112"/>
    <property type="match status" value="1"/>
</dbReference>
<dbReference type="STRING" id="6198.A0A075ABL3"/>
<dbReference type="KEGG" id="ovi:T265_12659"/>
<protein>
    <submittedName>
        <fullName evidence="3">Uncharacterized protein</fullName>
    </submittedName>
</protein>
<dbReference type="GeneID" id="20326827"/>
<dbReference type="Proteomes" id="UP000054324">
    <property type="component" value="Unassembled WGS sequence"/>
</dbReference>
<dbReference type="InterPro" id="IPR039902">
    <property type="entry name" value="CCDC148/CCDC112"/>
</dbReference>
<evidence type="ECO:0000256" key="1">
    <source>
        <dbReference type="ARBA" id="ARBA00023054"/>
    </source>
</evidence>